<protein>
    <submittedName>
        <fullName evidence="1">Uncharacterized protein</fullName>
    </submittedName>
</protein>
<reference evidence="1 2" key="1">
    <citation type="journal article" date="2019" name="Plant Biotechnol. J.">
        <title>The red bayberry genome and genetic basis of sex determination.</title>
        <authorList>
            <person name="Jia H.M."/>
            <person name="Jia H.J."/>
            <person name="Cai Q.L."/>
            <person name="Wang Y."/>
            <person name="Zhao H.B."/>
            <person name="Yang W.F."/>
            <person name="Wang G.Y."/>
            <person name="Li Y.H."/>
            <person name="Zhan D.L."/>
            <person name="Shen Y.T."/>
            <person name="Niu Q.F."/>
            <person name="Chang L."/>
            <person name="Qiu J."/>
            <person name="Zhao L."/>
            <person name="Xie H.B."/>
            <person name="Fu W.Y."/>
            <person name="Jin J."/>
            <person name="Li X.W."/>
            <person name="Jiao Y."/>
            <person name="Zhou C.C."/>
            <person name="Tu T."/>
            <person name="Chai C.Y."/>
            <person name="Gao J.L."/>
            <person name="Fan L.J."/>
            <person name="van de Weg E."/>
            <person name="Wang J.Y."/>
            <person name="Gao Z.S."/>
        </authorList>
    </citation>
    <scope>NUCLEOTIDE SEQUENCE [LARGE SCALE GENOMIC DNA]</scope>
    <source>
        <tissue evidence="1">Leaves</tissue>
    </source>
</reference>
<dbReference type="Proteomes" id="UP000516437">
    <property type="component" value="Chromosome 5"/>
</dbReference>
<sequence length="143" mass="15740">MKYEGHSIGDITDDQGCTNIWDETRMNALIAVSQNTLSHSMAQKKAALATKGCRCRSGLTNTGAPDSAYGRGEFYSGGADRATSMGRRVDGELKDAFQETMEQAHTVVVHQYRGPVDSFEWNNVLMESTLREEVIVMKDLSSV</sequence>
<evidence type="ECO:0000313" key="1">
    <source>
        <dbReference type="EMBL" id="KAB1213049.1"/>
    </source>
</evidence>
<accession>A0A6A1VJG3</accession>
<name>A0A6A1VJG3_9ROSI</name>
<organism evidence="1 2">
    <name type="scientific">Morella rubra</name>
    <name type="common">Chinese bayberry</name>
    <dbReference type="NCBI Taxonomy" id="262757"/>
    <lineage>
        <taxon>Eukaryota</taxon>
        <taxon>Viridiplantae</taxon>
        <taxon>Streptophyta</taxon>
        <taxon>Embryophyta</taxon>
        <taxon>Tracheophyta</taxon>
        <taxon>Spermatophyta</taxon>
        <taxon>Magnoliopsida</taxon>
        <taxon>eudicotyledons</taxon>
        <taxon>Gunneridae</taxon>
        <taxon>Pentapetalae</taxon>
        <taxon>rosids</taxon>
        <taxon>fabids</taxon>
        <taxon>Fagales</taxon>
        <taxon>Myricaceae</taxon>
        <taxon>Morella</taxon>
    </lineage>
</organism>
<dbReference type="AlphaFoldDB" id="A0A6A1VJG3"/>
<keyword evidence="2" id="KW-1185">Reference proteome</keyword>
<gene>
    <name evidence="1" type="ORF">CJ030_MR5G018718</name>
</gene>
<dbReference type="EMBL" id="RXIC02000023">
    <property type="protein sequence ID" value="KAB1213049.1"/>
    <property type="molecule type" value="Genomic_DNA"/>
</dbReference>
<comment type="caution">
    <text evidence="1">The sequence shown here is derived from an EMBL/GenBank/DDBJ whole genome shotgun (WGS) entry which is preliminary data.</text>
</comment>
<evidence type="ECO:0000313" key="2">
    <source>
        <dbReference type="Proteomes" id="UP000516437"/>
    </source>
</evidence>
<proteinExistence type="predicted"/>